<dbReference type="Pfam" id="PF00175">
    <property type="entry name" value="NAD_binding_1"/>
    <property type="match status" value="1"/>
</dbReference>
<dbReference type="InterPro" id="IPR001433">
    <property type="entry name" value="OxRdtase_FAD/NAD-bd"/>
</dbReference>
<keyword evidence="1" id="KW-0479">Metal-binding</keyword>
<dbReference type="InterPro" id="IPR039261">
    <property type="entry name" value="FNR_nucleotide-bd"/>
</dbReference>
<dbReference type="InterPro" id="IPR017927">
    <property type="entry name" value="FAD-bd_FR_type"/>
</dbReference>
<reference evidence="3" key="1">
    <citation type="journal article" date="2020" name="mSystems">
        <title>Genome- and Community-Level Interaction Insights into Carbon Utilization and Element Cycling Functions of Hydrothermarchaeota in Hydrothermal Sediment.</title>
        <authorList>
            <person name="Zhou Z."/>
            <person name="Liu Y."/>
            <person name="Xu W."/>
            <person name="Pan J."/>
            <person name="Luo Z.H."/>
            <person name="Li M."/>
        </authorList>
    </citation>
    <scope>NUCLEOTIDE SEQUENCE [LARGE SCALE GENOMIC DNA]</scope>
    <source>
        <strain evidence="3">SpSt-349</strain>
    </source>
</reference>
<keyword evidence="1" id="KW-0411">Iron-sulfur</keyword>
<dbReference type="SUPFAM" id="SSF52343">
    <property type="entry name" value="Ferredoxin reductase-like, C-terminal NADP-linked domain"/>
    <property type="match status" value="1"/>
</dbReference>
<dbReference type="InterPro" id="IPR019480">
    <property type="entry name" value="Dihydroorotate_DH_Fe-S-bd"/>
</dbReference>
<dbReference type="AlphaFoldDB" id="A0A831XEK2"/>
<keyword evidence="1" id="KW-0001">2Fe-2S</keyword>
<dbReference type="SUPFAM" id="SSF63380">
    <property type="entry name" value="Riboflavin synthase domain-like"/>
    <property type="match status" value="1"/>
</dbReference>
<dbReference type="GO" id="GO:0016491">
    <property type="term" value="F:oxidoreductase activity"/>
    <property type="evidence" value="ECO:0007669"/>
    <property type="project" value="InterPro"/>
</dbReference>
<name>A0A831XEK2_GEOME</name>
<comment type="caution">
    <text evidence="3">The sequence shown here is derived from an EMBL/GenBank/DDBJ whole genome shotgun (WGS) entry which is preliminary data.</text>
</comment>
<dbReference type="Gene3D" id="2.40.30.10">
    <property type="entry name" value="Translation factors"/>
    <property type="match status" value="1"/>
</dbReference>
<dbReference type="InterPro" id="IPR050353">
    <property type="entry name" value="PyrK_electron_transfer"/>
</dbReference>
<dbReference type="NCBIfam" id="NF004862">
    <property type="entry name" value="PRK06222.1"/>
    <property type="match status" value="1"/>
</dbReference>
<dbReference type="InterPro" id="IPR017938">
    <property type="entry name" value="Riboflavin_synthase-like_b-brl"/>
</dbReference>
<protein>
    <submittedName>
        <fullName evidence="3">Sulfide/dihydroorotate dehydrogenase-like FAD/NAD-binding protein</fullName>
    </submittedName>
</protein>
<dbReference type="PANTHER" id="PTHR43513:SF3">
    <property type="entry name" value="DIHYDROOROTATE DEHYDROGENASE B (NAD(+)), ELECTRON TRANSFER SUBUNIT-RELATED"/>
    <property type="match status" value="1"/>
</dbReference>
<dbReference type="GO" id="GO:0050660">
    <property type="term" value="F:flavin adenine dinucleotide binding"/>
    <property type="evidence" value="ECO:0007669"/>
    <property type="project" value="InterPro"/>
</dbReference>
<dbReference type="GO" id="GO:0006221">
    <property type="term" value="P:pyrimidine nucleotide biosynthetic process"/>
    <property type="evidence" value="ECO:0007669"/>
    <property type="project" value="InterPro"/>
</dbReference>
<evidence type="ECO:0000256" key="1">
    <source>
        <dbReference type="PIRSR" id="PIRSR006816-2"/>
    </source>
</evidence>
<feature type="binding site" evidence="1">
    <location>
        <position position="238"/>
    </location>
    <ligand>
        <name>[2Fe-2S] cluster</name>
        <dbReference type="ChEBI" id="CHEBI:190135"/>
    </ligand>
</feature>
<feature type="domain" description="FAD-binding FR-type" evidence="2">
    <location>
        <begin position="1"/>
        <end position="95"/>
    </location>
</feature>
<dbReference type="CDD" id="cd06219">
    <property type="entry name" value="DHOD_e_trans_like1"/>
    <property type="match status" value="1"/>
</dbReference>
<dbReference type="EMBL" id="DSOV01000037">
    <property type="protein sequence ID" value="HEN42327.1"/>
    <property type="molecule type" value="Genomic_DNA"/>
</dbReference>
<dbReference type="Pfam" id="PF10418">
    <property type="entry name" value="DHODB_Fe-S_bind"/>
    <property type="match status" value="1"/>
</dbReference>
<gene>
    <name evidence="3" type="ORF">ENQ87_08125</name>
</gene>
<dbReference type="GO" id="GO:0046872">
    <property type="term" value="F:metal ion binding"/>
    <property type="evidence" value="ECO:0007669"/>
    <property type="project" value="UniProtKB-KW"/>
</dbReference>
<accession>A0A831XEK2</accession>
<dbReference type="PIRSF" id="PIRSF006816">
    <property type="entry name" value="Cyc3_hyd_g"/>
    <property type="match status" value="1"/>
</dbReference>
<evidence type="ECO:0000259" key="2">
    <source>
        <dbReference type="PROSITE" id="PS51384"/>
    </source>
</evidence>
<feature type="binding site" evidence="1">
    <location>
        <position position="223"/>
    </location>
    <ligand>
        <name>[2Fe-2S] cluster</name>
        <dbReference type="ChEBI" id="CHEBI:190135"/>
    </ligand>
</feature>
<dbReference type="Gene3D" id="3.40.50.80">
    <property type="entry name" value="Nucleotide-binding domain of ferredoxin-NADP reductase (FNR) module"/>
    <property type="match status" value="1"/>
</dbReference>
<feature type="binding site" evidence="1">
    <location>
        <position position="226"/>
    </location>
    <ligand>
        <name>[2Fe-2S] cluster</name>
        <dbReference type="ChEBI" id="CHEBI:190135"/>
    </ligand>
</feature>
<sequence length="284" mass="29882">MYEILENEILAPNLHRLTVKAPRVASARKPGQFVIVRAERGDERIPLTIGDADPAAGTVTLFIQAIGASTRKIVDIPVGGALRDVAGPLGQATHIENWGRVACVGGGVGTAVLFPLARALAEAGNEVTTIIGGRSEQYIILADELAAFSAEVLITTEDGSRGRKGFVTHALADLIADPARAPKVVLAVGPVPMMRAVAELTRPHGIETVVSLNPIMIDGTGMCGGCRVVVGGESKFACVDGPEFDGHLVDFEGLSDRLTTYRGFEEQARHAATECRLTKEVANG</sequence>
<proteinExistence type="predicted"/>
<dbReference type="InterPro" id="IPR012165">
    <property type="entry name" value="Cyt_c3_hydrogenase_gsu"/>
</dbReference>
<dbReference type="PANTHER" id="PTHR43513">
    <property type="entry name" value="DIHYDROOROTATE DEHYDROGENASE B (NAD(+)), ELECTRON TRANSFER SUBUNIT"/>
    <property type="match status" value="1"/>
</dbReference>
<evidence type="ECO:0000313" key="3">
    <source>
        <dbReference type="EMBL" id="HEN42327.1"/>
    </source>
</evidence>
<comment type="cofactor">
    <cofactor evidence="1">
        <name>[2Fe-2S] cluster</name>
        <dbReference type="ChEBI" id="CHEBI:190135"/>
    </cofactor>
    <text evidence="1">Binds 1 [2Fe-2S] cluster per subunit.</text>
</comment>
<dbReference type="PROSITE" id="PS51384">
    <property type="entry name" value="FAD_FR"/>
    <property type="match status" value="1"/>
</dbReference>
<keyword evidence="1" id="KW-0408">Iron</keyword>
<organism evidence="3">
    <name type="scientific">Geobacter metallireducens</name>
    <dbReference type="NCBI Taxonomy" id="28232"/>
    <lineage>
        <taxon>Bacteria</taxon>
        <taxon>Pseudomonadati</taxon>
        <taxon>Thermodesulfobacteriota</taxon>
        <taxon>Desulfuromonadia</taxon>
        <taxon>Geobacterales</taxon>
        <taxon>Geobacteraceae</taxon>
        <taxon>Geobacter</taxon>
    </lineage>
</organism>
<dbReference type="GO" id="GO:0051537">
    <property type="term" value="F:2 iron, 2 sulfur cluster binding"/>
    <property type="evidence" value="ECO:0007669"/>
    <property type="project" value="UniProtKB-KW"/>
</dbReference>